<dbReference type="Proteomes" id="UP000307602">
    <property type="component" value="Unassembled WGS sequence"/>
</dbReference>
<comment type="caution">
    <text evidence="1">The sequence shown here is derived from an EMBL/GenBank/DDBJ whole genome shotgun (WGS) entry which is preliminary data.</text>
</comment>
<evidence type="ECO:0000313" key="1">
    <source>
        <dbReference type="EMBL" id="TGV02901.1"/>
    </source>
</evidence>
<sequence length="157" mass="18148">MHNKKIAILNNLLSQIEESIPFKDKNNPIISIVSIGWQLDHTLKVINRVCASLKLSNPKDYKKDFNIIRSILFTFCYIPRGKAKAPKIVKPSSLISTVDLHSQLGEAKKHINSMCLLDKNTHFKHFIFGILNKTKTLRFLEMHIKHHLKIVNDILRK</sequence>
<gene>
    <name evidence="1" type="ORF">EM932_09310</name>
</gene>
<organism evidence="1 2">
    <name type="scientific">Flavivirga rizhaonensis</name>
    <dbReference type="NCBI Taxonomy" id="2559571"/>
    <lineage>
        <taxon>Bacteria</taxon>
        <taxon>Pseudomonadati</taxon>
        <taxon>Bacteroidota</taxon>
        <taxon>Flavobacteriia</taxon>
        <taxon>Flavobacteriales</taxon>
        <taxon>Flavobacteriaceae</taxon>
        <taxon>Flavivirga</taxon>
    </lineage>
</organism>
<dbReference type="AlphaFoldDB" id="A0A4S1DXC4"/>
<evidence type="ECO:0000313" key="2">
    <source>
        <dbReference type="Proteomes" id="UP000307602"/>
    </source>
</evidence>
<dbReference type="EMBL" id="SRSO01000010">
    <property type="protein sequence ID" value="TGV02901.1"/>
    <property type="molecule type" value="Genomic_DNA"/>
</dbReference>
<protein>
    <submittedName>
        <fullName evidence="1">DUF1569 domain-containing protein</fullName>
    </submittedName>
</protein>
<name>A0A4S1DXC4_9FLAO</name>
<keyword evidence="2" id="KW-1185">Reference proteome</keyword>
<accession>A0A4S1DXC4</accession>
<proteinExistence type="predicted"/>
<dbReference type="RefSeq" id="WP_135876911.1">
    <property type="nucleotide sequence ID" value="NZ_SRSO01000010.1"/>
</dbReference>
<dbReference type="OrthoDB" id="981199at2"/>
<reference evidence="1 2" key="1">
    <citation type="submission" date="2019-04" db="EMBL/GenBank/DDBJ databases">
        <authorList>
            <person name="Liu A."/>
        </authorList>
    </citation>
    <scope>NUCLEOTIDE SEQUENCE [LARGE SCALE GENOMIC DNA]</scope>
    <source>
        <strain evidence="1 2">RZ03</strain>
    </source>
</reference>